<proteinExistence type="predicted"/>
<gene>
    <name evidence="1" type="ORF">QAD02_003516</name>
</gene>
<comment type="caution">
    <text evidence="1">The sequence shown here is derived from an EMBL/GenBank/DDBJ whole genome shotgun (WGS) entry which is preliminary data.</text>
</comment>
<evidence type="ECO:0000313" key="1">
    <source>
        <dbReference type="EMBL" id="KAJ8672257.1"/>
    </source>
</evidence>
<sequence length="162" mass="19296">MLKLVRNKFALKGPIIYNGKHEISWEYVKNSNEVQLMEGLHGACKVENRHIYFHNEKMKVFLAAQTLSNKRVIRGYKHCLRQNDNIYQTLITETLKLLPPSVFLDDEHFFEQEFLSDHRYNLLHLVIKNYLDKRLNHENNILNDSKDRVRMLFNKLTIAKGQ</sequence>
<organism evidence="1 2">
    <name type="scientific">Eretmocerus hayati</name>
    <dbReference type="NCBI Taxonomy" id="131215"/>
    <lineage>
        <taxon>Eukaryota</taxon>
        <taxon>Metazoa</taxon>
        <taxon>Ecdysozoa</taxon>
        <taxon>Arthropoda</taxon>
        <taxon>Hexapoda</taxon>
        <taxon>Insecta</taxon>
        <taxon>Pterygota</taxon>
        <taxon>Neoptera</taxon>
        <taxon>Endopterygota</taxon>
        <taxon>Hymenoptera</taxon>
        <taxon>Apocrita</taxon>
        <taxon>Proctotrupomorpha</taxon>
        <taxon>Chalcidoidea</taxon>
        <taxon>Aphelinidae</taxon>
        <taxon>Aphelininae</taxon>
        <taxon>Eretmocerus</taxon>
    </lineage>
</organism>
<evidence type="ECO:0000313" key="2">
    <source>
        <dbReference type="Proteomes" id="UP001239111"/>
    </source>
</evidence>
<keyword evidence="2" id="KW-1185">Reference proteome</keyword>
<reference evidence="1" key="1">
    <citation type="submission" date="2023-04" db="EMBL/GenBank/DDBJ databases">
        <title>A chromosome-level genome assembly of the parasitoid wasp Eretmocerus hayati.</title>
        <authorList>
            <person name="Zhong Y."/>
            <person name="Liu S."/>
            <person name="Liu Y."/>
        </authorList>
    </citation>
    <scope>NUCLEOTIDE SEQUENCE</scope>
    <source>
        <strain evidence="1">ZJU_SS_LIU_2023</strain>
    </source>
</reference>
<name>A0ACC2NMB1_9HYME</name>
<dbReference type="Proteomes" id="UP001239111">
    <property type="component" value="Chromosome 3"/>
</dbReference>
<protein>
    <submittedName>
        <fullName evidence="1">Uncharacterized protein</fullName>
    </submittedName>
</protein>
<dbReference type="EMBL" id="CM056743">
    <property type="protein sequence ID" value="KAJ8672257.1"/>
    <property type="molecule type" value="Genomic_DNA"/>
</dbReference>
<accession>A0ACC2NMB1</accession>